<comment type="caution">
    <text evidence="1">The sequence shown here is derived from an EMBL/GenBank/DDBJ whole genome shotgun (WGS) entry which is preliminary data.</text>
</comment>
<dbReference type="EMBL" id="JAWQEG010000573">
    <property type="protein sequence ID" value="KAK3888256.1"/>
    <property type="molecule type" value="Genomic_DNA"/>
</dbReference>
<dbReference type="AlphaFoldDB" id="A0AAE1GAL1"/>
<evidence type="ECO:0000313" key="1">
    <source>
        <dbReference type="EMBL" id="KAK3888256.1"/>
    </source>
</evidence>
<protein>
    <submittedName>
        <fullName evidence="1">Uncharacterized protein</fullName>
    </submittedName>
</protein>
<sequence>MSDITGISSSKYDITCEPSRLQKPALWQVSRVTVPTSQRMKRLMYVSMKAIDINMLLLIQSPTEQVWVKAHNYITIKG</sequence>
<proteinExistence type="predicted"/>
<keyword evidence="2" id="KW-1185">Reference proteome</keyword>
<organism evidence="1 2">
    <name type="scientific">Petrolisthes cinctipes</name>
    <name type="common">Flat porcelain crab</name>
    <dbReference type="NCBI Taxonomy" id="88211"/>
    <lineage>
        <taxon>Eukaryota</taxon>
        <taxon>Metazoa</taxon>
        <taxon>Ecdysozoa</taxon>
        <taxon>Arthropoda</taxon>
        <taxon>Crustacea</taxon>
        <taxon>Multicrustacea</taxon>
        <taxon>Malacostraca</taxon>
        <taxon>Eumalacostraca</taxon>
        <taxon>Eucarida</taxon>
        <taxon>Decapoda</taxon>
        <taxon>Pleocyemata</taxon>
        <taxon>Anomura</taxon>
        <taxon>Galatheoidea</taxon>
        <taxon>Porcellanidae</taxon>
        <taxon>Petrolisthes</taxon>
    </lineage>
</organism>
<reference evidence="1" key="1">
    <citation type="submission" date="2023-10" db="EMBL/GenBank/DDBJ databases">
        <title>Genome assemblies of two species of porcelain crab, Petrolisthes cinctipes and Petrolisthes manimaculis (Anomura: Porcellanidae).</title>
        <authorList>
            <person name="Angst P."/>
        </authorList>
    </citation>
    <scope>NUCLEOTIDE SEQUENCE</scope>
    <source>
        <strain evidence="1">PB745_01</strain>
        <tissue evidence="1">Gill</tissue>
    </source>
</reference>
<gene>
    <name evidence="1" type="ORF">Pcinc_007674</name>
</gene>
<dbReference type="Proteomes" id="UP001286313">
    <property type="component" value="Unassembled WGS sequence"/>
</dbReference>
<evidence type="ECO:0000313" key="2">
    <source>
        <dbReference type="Proteomes" id="UP001286313"/>
    </source>
</evidence>
<accession>A0AAE1GAL1</accession>
<name>A0AAE1GAL1_PETCI</name>